<evidence type="ECO:0000259" key="2">
    <source>
        <dbReference type="PROSITE" id="PS50013"/>
    </source>
</evidence>
<dbReference type="SUPFAM" id="SSF54160">
    <property type="entry name" value="Chromo domain-like"/>
    <property type="match status" value="1"/>
</dbReference>
<dbReference type="InParanoid" id="A0A672GBR8"/>
<dbReference type="Gene3D" id="2.40.50.40">
    <property type="match status" value="1"/>
</dbReference>
<dbReference type="GO" id="GO:0005634">
    <property type="term" value="C:nucleus"/>
    <property type="evidence" value="ECO:0007669"/>
    <property type="project" value="UniProtKB-SubCell"/>
</dbReference>
<dbReference type="AlphaFoldDB" id="A0A672GBR8"/>
<feature type="domain" description="Chromo" evidence="2">
    <location>
        <begin position="34"/>
        <end position="80"/>
    </location>
</feature>
<dbReference type="Proteomes" id="UP000472267">
    <property type="component" value="Chromosome 2"/>
</dbReference>
<evidence type="ECO:0000313" key="4">
    <source>
        <dbReference type="Proteomes" id="UP000472267"/>
    </source>
</evidence>
<sequence>MREAQKKETVVKTMRKKQTAKQQKTKETTVLQEFAVDQIICRRVFDGSVEYFLKWKGFTDAETRGNPRTIWTALNSSRSS</sequence>
<organism evidence="3 4">
    <name type="scientific">Salarias fasciatus</name>
    <name type="common">Jewelled blenny</name>
    <name type="synonym">Blennius fasciatus</name>
    <dbReference type="NCBI Taxonomy" id="181472"/>
    <lineage>
        <taxon>Eukaryota</taxon>
        <taxon>Metazoa</taxon>
        <taxon>Chordata</taxon>
        <taxon>Craniata</taxon>
        <taxon>Vertebrata</taxon>
        <taxon>Euteleostomi</taxon>
        <taxon>Actinopterygii</taxon>
        <taxon>Neopterygii</taxon>
        <taxon>Teleostei</taxon>
        <taxon>Neoteleostei</taxon>
        <taxon>Acanthomorphata</taxon>
        <taxon>Ovalentaria</taxon>
        <taxon>Blenniimorphae</taxon>
        <taxon>Blenniiformes</taxon>
        <taxon>Blennioidei</taxon>
        <taxon>Blenniidae</taxon>
        <taxon>Salariinae</taxon>
        <taxon>Salarias</taxon>
    </lineage>
</organism>
<proteinExistence type="predicted"/>
<dbReference type="Ensembl" id="ENSSFAT00005016394.1">
    <property type="protein sequence ID" value="ENSSFAP00005015752.1"/>
    <property type="gene ID" value="ENSSFAG00005008400.1"/>
</dbReference>
<evidence type="ECO:0000256" key="1">
    <source>
        <dbReference type="ARBA" id="ARBA00004123"/>
    </source>
</evidence>
<dbReference type="PROSITE" id="PS50013">
    <property type="entry name" value="CHROMO_2"/>
    <property type="match status" value="1"/>
</dbReference>
<comment type="subcellular location">
    <subcellularLocation>
        <location evidence="1">Nucleus</location>
    </subcellularLocation>
</comment>
<reference evidence="3" key="1">
    <citation type="submission" date="2019-06" db="EMBL/GenBank/DDBJ databases">
        <authorList>
            <consortium name="Wellcome Sanger Institute Data Sharing"/>
        </authorList>
    </citation>
    <scope>NUCLEOTIDE SEQUENCE [LARGE SCALE GENOMIC DNA]</scope>
</reference>
<reference evidence="3" key="2">
    <citation type="submission" date="2025-08" db="UniProtKB">
        <authorList>
            <consortium name="Ensembl"/>
        </authorList>
    </citation>
    <scope>IDENTIFICATION</scope>
</reference>
<evidence type="ECO:0000313" key="3">
    <source>
        <dbReference type="Ensembl" id="ENSSFAP00005015752.1"/>
    </source>
</evidence>
<reference evidence="3" key="3">
    <citation type="submission" date="2025-09" db="UniProtKB">
        <authorList>
            <consortium name="Ensembl"/>
        </authorList>
    </citation>
    <scope>IDENTIFICATION</scope>
</reference>
<dbReference type="InterPro" id="IPR016197">
    <property type="entry name" value="Chromo-like_dom_sf"/>
</dbReference>
<name>A0A672GBR8_SALFA</name>
<protein>
    <recommendedName>
        <fullName evidence="2">Chromo domain-containing protein</fullName>
    </recommendedName>
</protein>
<keyword evidence="4" id="KW-1185">Reference proteome</keyword>
<accession>A0A672GBR8</accession>
<dbReference type="InterPro" id="IPR000953">
    <property type="entry name" value="Chromo/chromo_shadow_dom"/>
</dbReference>